<comment type="caution">
    <text evidence="3">The sequence shown here is derived from an EMBL/GenBank/DDBJ whole genome shotgun (WGS) entry which is preliminary data.</text>
</comment>
<keyword evidence="4" id="KW-1185">Reference proteome</keyword>
<evidence type="ECO:0000256" key="2">
    <source>
        <dbReference type="SAM" id="SignalP"/>
    </source>
</evidence>
<feature type="signal peptide" evidence="2">
    <location>
        <begin position="1"/>
        <end position="20"/>
    </location>
</feature>
<proteinExistence type="predicted"/>
<sequence>MPNFATLLFSIALFLCCSSAIQFKELKSRSHRQGRILWLSCNWRPRSPMKRQICGCQYMALAGAESGLRKKQLADRRTFSPLRAETTGAPKKLGQYR</sequence>
<evidence type="ECO:0000313" key="4">
    <source>
        <dbReference type="Proteomes" id="UP000823561"/>
    </source>
</evidence>
<evidence type="ECO:0000256" key="1">
    <source>
        <dbReference type="SAM" id="MobiDB-lite"/>
    </source>
</evidence>
<protein>
    <recommendedName>
        <fullName evidence="5">Secreted protein</fullName>
    </recommendedName>
</protein>
<name>A0AAV6FQ71_9TELE</name>
<dbReference type="Proteomes" id="UP000823561">
    <property type="component" value="Chromosome 21"/>
</dbReference>
<dbReference type="EMBL" id="JADWDJ010000021">
    <property type="protein sequence ID" value="KAG5263646.1"/>
    <property type="molecule type" value="Genomic_DNA"/>
</dbReference>
<organism evidence="3 4">
    <name type="scientific">Alosa alosa</name>
    <name type="common">allis shad</name>
    <dbReference type="NCBI Taxonomy" id="278164"/>
    <lineage>
        <taxon>Eukaryota</taxon>
        <taxon>Metazoa</taxon>
        <taxon>Chordata</taxon>
        <taxon>Craniata</taxon>
        <taxon>Vertebrata</taxon>
        <taxon>Euteleostomi</taxon>
        <taxon>Actinopterygii</taxon>
        <taxon>Neopterygii</taxon>
        <taxon>Teleostei</taxon>
        <taxon>Clupei</taxon>
        <taxon>Clupeiformes</taxon>
        <taxon>Clupeoidei</taxon>
        <taxon>Clupeidae</taxon>
        <taxon>Alosa</taxon>
    </lineage>
</organism>
<feature type="region of interest" description="Disordered" evidence="1">
    <location>
        <begin position="76"/>
        <end position="97"/>
    </location>
</feature>
<feature type="chain" id="PRO_5043820591" description="Secreted protein" evidence="2">
    <location>
        <begin position="21"/>
        <end position="97"/>
    </location>
</feature>
<keyword evidence="2" id="KW-0732">Signal</keyword>
<gene>
    <name evidence="3" type="ORF">AALO_G00267100</name>
</gene>
<accession>A0AAV6FQ71</accession>
<dbReference type="AlphaFoldDB" id="A0AAV6FQ71"/>
<evidence type="ECO:0000313" key="3">
    <source>
        <dbReference type="EMBL" id="KAG5263646.1"/>
    </source>
</evidence>
<reference evidence="3" key="1">
    <citation type="submission" date="2020-10" db="EMBL/GenBank/DDBJ databases">
        <title>Chromosome-scale genome assembly of the Allis shad, Alosa alosa.</title>
        <authorList>
            <person name="Margot Z."/>
            <person name="Christophe K."/>
            <person name="Cabau C."/>
            <person name="Louis A."/>
            <person name="Berthelot C."/>
            <person name="Parey E."/>
            <person name="Roest Crollius H."/>
            <person name="Montfort J."/>
            <person name="Robinson-Rechavi M."/>
            <person name="Bucao C."/>
            <person name="Bouchez O."/>
            <person name="Gislard M."/>
            <person name="Lluch J."/>
            <person name="Milhes M."/>
            <person name="Lampietro C."/>
            <person name="Lopez Roques C."/>
            <person name="Donnadieu C."/>
            <person name="Braasch I."/>
            <person name="Desvignes T."/>
            <person name="Postlethwait J."/>
            <person name="Bobe J."/>
            <person name="Guiguen Y."/>
        </authorList>
    </citation>
    <scope>NUCLEOTIDE SEQUENCE</scope>
    <source>
        <strain evidence="3">M-15738</strain>
        <tissue evidence="3">Blood</tissue>
    </source>
</reference>
<evidence type="ECO:0008006" key="5">
    <source>
        <dbReference type="Google" id="ProtNLM"/>
    </source>
</evidence>